<proteinExistence type="predicted"/>
<sequence length="554" mass="62041">MARNQAGCTICGAGVIQRGPRWMGEFRALYTFDQDWTAARLSGVGSRHSLLDLAPRDAAARYDEHGMDSPALVDDISLLKVSYAPPDPWIPHSLSPPIYRPNAWGFPFHAACWLLMAELFDHQINRQFFFDLLLSLPIANGVVDWGHNYGGLLLTNDQITPHLPGEERTLAGIDSNLVLRSGTGEPIYTFDPIAVKQLLEMNVDLPHASAQQGSFQYFSASSHPNILDPFAKLPTELVQLIFNTMQSQYVVSLKIASRVAAATALTESFWASRFRRGFEFEDIFEAHQQPSQRSYRKMYFKIKLLKDDPSIRNRRRISRLILSLRILMTQYSFGKCSGQAVPSFFEPYVSAGSSNEETWQTSARAVVYPEKFFSSGCRMLRYRQAQLPNTIPAVFVSFVEFNSTPYISGLRFESEAGDDVQLGYIQHKYELRISLGDDEAGIEQADCRMIAFRVAMDLRGLRAIAITTNRGPSLWCGAHEGIPKSEVTVKAGFVARIRAGFDAIKIVSLAMSSGDAQAAHDEPPATATEARTISLRERAFWLPDVSELHLKWII</sequence>
<dbReference type="EMBL" id="MU002255">
    <property type="protein sequence ID" value="KAF2788024.1"/>
    <property type="molecule type" value="Genomic_DNA"/>
</dbReference>
<name>A0A6A6WVT6_9PLEO</name>
<keyword evidence="3" id="KW-1185">Reference proteome</keyword>
<gene>
    <name evidence="2" type="ORF">K505DRAFT_366831</name>
</gene>
<reference evidence="2" key="1">
    <citation type="journal article" date="2020" name="Stud. Mycol.">
        <title>101 Dothideomycetes genomes: a test case for predicting lifestyles and emergence of pathogens.</title>
        <authorList>
            <person name="Haridas S."/>
            <person name="Albert R."/>
            <person name="Binder M."/>
            <person name="Bloem J."/>
            <person name="Labutti K."/>
            <person name="Salamov A."/>
            <person name="Andreopoulos B."/>
            <person name="Baker S."/>
            <person name="Barry K."/>
            <person name="Bills G."/>
            <person name="Bluhm B."/>
            <person name="Cannon C."/>
            <person name="Castanera R."/>
            <person name="Culley D."/>
            <person name="Daum C."/>
            <person name="Ezra D."/>
            <person name="Gonzalez J."/>
            <person name="Henrissat B."/>
            <person name="Kuo A."/>
            <person name="Liang C."/>
            <person name="Lipzen A."/>
            <person name="Lutzoni F."/>
            <person name="Magnuson J."/>
            <person name="Mondo S."/>
            <person name="Nolan M."/>
            <person name="Ohm R."/>
            <person name="Pangilinan J."/>
            <person name="Park H.-J."/>
            <person name="Ramirez L."/>
            <person name="Alfaro M."/>
            <person name="Sun H."/>
            <person name="Tritt A."/>
            <person name="Yoshinaga Y."/>
            <person name="Zwiers L.-H."/>
            <person name="Turgeon B."/>
            <person name="Goodwin S."/>
            <person name="Spatafora J."/>
            <person name="Crous P."/>
            <person name="Grigoriev I."/>
        </authorList>
    </citation>
    <scope>NUCLEOTIDE SEQUENCE</scope>
    <source>
        <strain evidence="2">CBS 109.77</strain>
    </source>
</reference>
<dbReference type="AlphaFoldDB" id="A0A6A6WVT6"/>
<feature type="domain" description="DUF7600" evidence="1">
    <location>
        <begin position="343"/>
        <end position="515"/>
    </location>
</feature>
<dbReference type="InterPro" id="IPR056021">
    <property type="entry name" value="DUF7600"/>
</dbReference>
<dbReference type="Proteomes" id="UP000799757">
    <property type="component" value="Unassembled WGS sequence"/>
</dbReference>
<accession>A0A6A6WVT6</accession>
<dbReference type="Pfam" id="PF24539">
    <property type="entry name" value="DUF7600"/>
    <property type="match status" value="1"/>
</dbReference>
<evidence type="ECO:0000313" key="2">
    <source>
        <dbReference type="EMBL" id="KAF2788024.1"/>
    </source>
</evidence>
<evidence type="ECO:0000259" key="1">
    <source>
        <dbReference type="Pfam" id="PF24539"/>
    </source>
</evidence>
<organism evidence="2 3">
    <name type="scientific">Melanomma pulvis-pyrius CBS 109.77</name>
    <dbReference type="NCBI Taxonomy" id="1314802"/>
    <lineage>
        <taxon>Eukaryota</taxon>
        <taxon>Fungi</taxon>
        <taxon>Dikarya</taxon>
        <taxon>Ascomycota</taxon>
        <taxon>Pezizomycotina</taxon>
        <taxon>Dothideomycetes</taxon>
        <taxon>Pleosporomycetidae</taxon>
        <taxon>Pleosporales</taxon>
        <taxon>Melanommataceae</taxon>
        <taxon>Melanomma</taxon>
    </lineage>
</organism>
<protein>
    <recommendedName>
        <fullName evidence="1">DUF7600 domain-containing protein</fullName>
    </recommendedName>
</protein>
<evidence type="ECO:0000313" key="3">
    <source>
        <dbReference type="Proteomes" id="UP000799757"/>
    </source>
</evidence>
<dbReference type="OrthoDB" id="3743754at2759"/>